<protein>
    <submittedName>
        <fullName evidence="2">Uncharacterized protein</fullName>
    </submittedName>
</protein>
<proteinExistence type="predicted"/>
<evidence type="ECO:0000313" key="2">
    <source>
        <dbReference type="EMBL" id="EGK70344.1"/>
    </source>
</evidence>
<name>F5RGF2_METUF</name>
<dbReference type="EMBL" id="AFHG01000057">
    <property type="protein sequence ID" value="EGK70344.1"/>
    <property type="molecule type" value="Genomic_DNA"/>
</dbReference>
<evidence type="ECO:0000256" key="1">
    <source>
        <dbReference type="SAM" id="MobiDB-lite"/>
    </source>
</evidence>
<dbReference type="Proteomes" id="UP000005019">
    <property type="component" value="Unassembled WGS sequence"/>
</dbReference>
<sequence length="439" mass="48196">MDHPLVLGFEQRVFELVQRCAGEIGLLVQDELEGAGQRALDRGTAQFGIALARVRVTDREQRALDRDRVVHGGALADAPVVDIAAGIAGRDGIDHVRFLRCDTGHAEVRPHRYAHVLQHAVVLFHRRVIDDDARVVDGLVHDAERVGLRRPLEVVHRLRPVAVQPGVDFVDGDHFAVLRLGDQVLVVEAPPGGRIDAEALALVRRVGARPRRHIDDAHLEHVAFFRTLHVHRTGTDVHAQAFAGAPAEQAGVHRPGAAPVHALFLLVPVEHALGARVALDHAVVIVTGVVGERFDGDEIARTDFHLRLQRLREIAPVHRVGAGRNEVVAARLHRAVRRPRDRTADQTRAQRAQPGSDRPFQKPPPRRILGRRIVDMRVTVAIDLDGQMTFRIAETAVLMCGMCAAGHVMRSLSGLGWRRKGSSPRAAFVPAGKCFQING</sequence>
<dbReference type="AlphaFoldDB" id="F5RGF2"/>
<comment type="caution">
    <text evidence="2">The sequence shown here is derived from an EMBL/GenBank/DDBJ whole genome shotgun (WGS) entry which is preliminary data.</text>
</comment>
<keyword evidence="3" id="KW-1185">Reference proteome</keyword>
<feature type="region of interest" description="Disordered" evidence="1">
    <location>
        <begin position="334"/>
        <end position="366"/>
    </location>
</feature>
<accession>F5RGF2</accession>
<reference evidence="2 3" key="1">
    <citation type="journal article" date="2011" name="J. Bacteriol.">
        <title>Genome sequence of Methyloversatilis universalis FAM5T, a methylotrophic representative of the order Rhodocyclales.</title>
        <authorList>
            <person name="Kittichotirat W."/>
            <person name="Good N.M."/>
            <person name="Hall R."/>
            <person name="Bringel F."/>
            <person name="Lajus A."/>
            <person name="Medigue C."/>
            <person name="Smalley N.E."/>
            <person name="Beck D."/>
            <person name="Bumgarner R."/>
            <person name="Vuilleumier S."/>
            <person name="Kalyuzhnaya M.G."/>
        </authorList>
    </citation>
    <scope>NUCLEOTIDE SEQUENCE [LARGE SCALE GENOMIC DNA]</scope>
    <source>
        <strain evidence="3">ATCC BAA-1314 / JCM 13912 / FAM5</strain>
    </source>
</reference>
<gene>
    <name evidence="2" type="ORF">METUNv1_03249</name>
</gene>
<organism evidence="2 3">
    <name type="scientific">Methyloversatilis universalis (strain ATCC BAA-1314 / DSM 25237 / JCM 13912 / CCUG 52030 / FAM5)</name>
    <dbReference type="NCBI Taxonomy" id="1000565"/>
    <lineage>
        <taxon>Bacteria</taxon>
        <taxon>Pseudomonadati</taxon>
        <taxon>Pseudomonadota</taxon>
        <taxon>Betaproteobacteria</taxon>
        <taxon>Nitrosomonadales</taxon>
        <taxon>Sterolibacteriaceae</taxon>
        <taxon>Methyloversatilis</taxon>
    </lineage>
</organism>
<evidence type="ECO:0000313" key="3">
    <source>
        <dbReference type="Proteomes" id="UP000005019"/>
    </source>
</evidence>